<dbReference type="CDD" id="cd00633">
    <property type="entry name" value="Secretoglobin"/>
    <property type="match status" value="1"/>
</dbReference>
<evidence type="ECO:0000256" key="5">
    <source>
        <dbReference type="SAM" id="SignalP"/>
    </source>
</evidence>
<sequence length="121" mass="13282">MMKGALLVLALMVTRELIFQTTEACPVFYGVFGTLILGSKTLLNTTLDFVAATDEEKAALGKIQDCYDEAGFDDKVLDLLLMIIYPSLTPALRIHRRHSASINLSTDCIKHSVSSVVNSIF</sequence>
<dbReference type="GeneID" id="109571690"/>
<accession>A0A6P5D9Y5</accession>
<dbReference type="RefSeq" id="XP_019833772.2">
    <property type="nucleotide sequence ID" value="XM_019978213.2"/>
</dbReference>
<proteinExistence type="inferred from homology"/>
<dbReference type="PROSITE" id="PS51311">
    <property type="entry name" value="SCGB"/>
    <property type="match status" value="1"/>
</dbReference>
<evidence type="ECO:0000256" key="2">
    <source>
        <dbReference type="ARBA" id="ARBA00008650"/>
    </source>
</evidence>
<feature type="signal peptide" evidence="5">
    <location>
        <begin position="1"/>
        <end position="24"/>
    </location>
</feature>
<dbReference type="InterPro" id="IPR016126">
    <property type="entry name" value="Secretoglobin"/>
</dbReference>
<comment type="similarity">
    <text evidence="2">Belongs to the secretoglobin family.</text>
</comment>
<dbReference type="InterPro" id="IPR015332">
    <property type="entry name" value="CH2-like"/>
</dbReference>
<evidence type="ECO:0000256" key="4">
    <source>
        <dbReference type="ARBA" id="ARBA00022729"/>
    </source>
</evidence>
<evidence type="ECO:0000256" key="3">
    <source>
        <dbReference type="ARBA" id="ARBA00022525"/>
    </source>
</evidence>
<protein>
    <submittedName>
        <fullName evidence="7">Major allergen I polypeptide chain 2-like</fullName>
    </submittedName>
</protein>
<keyword evidence="4 5" id="KW-0732">Signal</keyword>
<dbReference type="GO" id="GO:0005615">
    <property type="term" value="C:extracellular space"/>
    <property type="evidence" value="ECO:0007669"/>
    <property type="project" value="InterPro"/>
</dbReference>
<evidence type="ECO:0000256" key="1">
    <source>
        <dbReference type="ARBA" id="ARBA00004613"/>
    </source>
</evidence>
<dbReference type="AlphaFoldDB" id="A0A6P5D9Y5"/>
<dbReference type="KEGG" id="biu:109571690"/>
<dbReference type="PANTHER" id="PTHR31708">
    <property type="entry name" value="ABPBG26-RELATED"/>
    <property type="match status" value="1"/>
</dbReference>
<name>A0A6P5D9Y5_BOSIN</name>
<dbReference type="InterPro" id="IPR035960">
    <property type="entry name" value="Secretoglobin_sf"/>
</dbReference>
<evidence type="ECO:0000313" key="6">
    <source>
        <dbReference type="Proteomes" id="UP001652663"/>
    </source>
</evidence>
<feature type="chain" id="PRO_5047002256" evidence="5">
    <location>
        <begin position="25"/>
        <end position="121"/>
    </location>
</feature>
<dbReference type="Proteomes" id="UP001652663">
    <property type="component" value="Chromosome 18"/>
</dbReference>
<gene>
    <name evidence="7" type="primary">LOC109571690</name>
</gene>
<dbReference type="SUPFAM" id="SSF48201">
    <property type="entry name" value="Uteroglobin-like"/>
    <property type="match status" value="1"/>
</dbReference>
<keyword evidence="3" id="KW-0964">Secreted</keyword>
<reference evidence="7" key="1">
    <citation type="submission" date="2025-08" db="UniProtKB">
        <authorList>
            <consortium name="RefSeq"/>
        </authorList>
    </citation>
    <scope>IDENTIFICATION</scope>
    <source>
        <tissue evidence="7">Blood</tissue>
    </source>
</reference>
<dbReference type="InterPro" id="IPR053723">
    <property type="entry name" value="Secretoglobin_Domain_sf"/>
</dbReference>
<dbReference type="Pfam" id="PF09252">
    <property type="entry name" value="Feld-I_B"/>
    <property type="match status" value="1"/>
</dbReference>
<dbReference type="PANTHER" id="PTHR31708:SF0">
    <property type="entry name" value="ABPBG26-RELATED"/>
    <property type="match status" value="1"/>
</dbReference>
<evidence type="ECO:0000313" key="7">
    <source>
        <dbReference type="RefSeq" id="XP_019833772.2"/>
    </source>
</evidence>
<keyword evidence="6" id="KW-1185">Reference proteome</keyword>
<dbReference type="OrthoDB" id="9591489at2759"/>
<organism evidence="6 7">
    <name type="scientific">Bos indicus</name>
    <name type="common">Zebu</name>
    <dbReference type="NCBI Taxonomy" id="9915"/>
    <lineage>
        <taxon>Eukaryota</taxon>
        <taxon>Metazoa</taxon>
        <taxon>Chordata</taxon>
        <taxon>Craniata</taxon>
        <taxon>Vertebrata</taxon>
        <taxon>Euteleostomi</taxon>
        <taxon>Mammalia</taxon>
        <taxon>Eutheria</taxon>
        <taxon>Laurasiatheria</taxon>
        <taxon>Artiodactyla</taxon>
        <taxon>Ruminantia</taxon>
        <taxon>Pecora</taxon>
        <taxon>Bovidae</taxon>
        <taxon>Bovinae</taxon>
        <taxon>Bos</taxon>
    </lineage>
</organism>
<dbReference type="Gene3D" id="1.20.920.50">
    <property type="match status" value="1"/>
</dbReference>
<comment type="subcellular location">
    <subcellularLocation>
        <location evidence="1">Secreted</location>
    </subcellularLocation>
</comment>